<dbReference type="InterPro" id="IPR027806">
    <property type="entry name" value="HARBI1_dom"/>
</dbReference>
<evidence type="ECO:0000259" key="4">
    <source>
        <dbReference type="Pfam" id="PF13359"/>
    </source>
</evidence>
<accession>A0A5P2W884</accession>
<reference evidence="6 7" key="1">
    <citation type="submission" date="2017-09" db="EMBL/GenBank/DDBJ databases">
        <title>Streptomyces genome completion.</title>
        <authorList>
            <person name="Lee N."/>
            <person name="Cho B.-K."/>
        </authorList>
    </citation>
    <scope>NUCLEOTIDE SEQUENCE [LARGE SCALE GENOMIC DNA]</scope>
    <source>
        <strain evidence="6 7">ATCC 14899</strain>
    </source>
</reference>
<organism evidence="6 7">
    <name type="scientific">Streptomyces nodosus</name>
    <dbReference type="NCBI Taxonomy" id="40318"/>
    <lineage>
        <taxon>Bacteria</taxon>
        <taxon>Bacillati</taxon>
        <taxon>Actinomycetota</taxon>
        <taxon>Actinomycetes</taxon>
        <taxon>Kitasatosporales</taxon>
        <taxon>Streptomycetaceae</taxon>
        <taxon>Streptomyces</taxon>
    </lineage>
</organism>
<keyword evidence="2" id="KW-0479">Metal-binding</keyword>
<dbReference type="GO" id="GO:0046872">
    <property type="term" value="F:metal ion binding"/>
    <property type="evidence" value="ECO:0007669"/>
    <property type="project" value="UniProtKB-KW"/>
</dbReference>
<gene>
    <name evidence="6" type="ORF">CP978_29620</name>
</gene>
<dbReference type="Pfam" id="PF13359">
    <property type="entry name" value="DDE_Tnp_4"/>
    <property type="match status" value="1"/>
</dbReference>
<name>A0A5P2W884_9ACTN</name>
<feature type="region of interest" description="Disordered" evidence="3">
    <location>
        <begin position="149"/>
        <end position="170"/>
    </location>
</feature>
<evidence type="ECO:0008006" key="8">
    <source>
        <dbReference type="Google" id="ProtNLM"/>
    </source>
</evidence>
<feature type="region of interest" description="Disordered" evidence="3">
    <location>
        <begin position="216"/>
        <end position="239"/>
    </location>
</feature>
<dbReference type="InterPro" id="IPR027805">
    <property type="entry name" value="Transposase_HTH_dom"/>
</dbReference>
<evidence type="ECO:0000259" key="5">
    <source>
        <dbReference type="Pfam" id="PF13613"/>
    </source>
</evidence>
<dbReference type="Proteomes" id="UP000325763">
    <property type="component" value="Chromosome"/>
</dbReference>
<dbReference type="KEGG" id="snq:CP978_29620"/>
<evidence type="ECO:0000256" key="1">
    <source>
        <dbReference type="ARBA" id="ARBA00001968"/>
    </source>
</evidence>
<comment type="cofactor">
    <cofactor evidence="1">
        <name>a divalent metal cation</name>
        <dbReference type="ChEBI" id="CHEBI:60240"/>
    </cofactor>
</comment>
<evidence type="ECO:0000256" key="3">
    <source>
        <dbReference type="SAM" id="MobiDB-lite"/>
    </source>
</evidence>
<proteinExistence type="predicted"/>
<feature type="domain" description="Transposase Helix-turn-helix" evidence="5">
    <location>
        <begin position="10"/>
        <end position="52"/>
    </location>
</feature>
<evidence type="ECO:0000313" key="7">
    <source>
        <dbReference type="Proteomes" id="UP000325763"/>
    </source>
</evidence>
<protein>
    <recommendedName>
        <fullName evidence="8">Transposase</fullName>
    </recommendedName>
</protein>
<sequence>MWVLGLYKSVVLVLFLLRQNPVQEAAAELFGISQATVSRRWTALLPLVEKVLTGHVPDPAEASAGRIVLVDGTLVTTWDWASEGTTMFSGKHCDTGFNLQVAATLAGDLFAVSAPVPGSRHDMRARRQSDFPEALAEREGMGDLGYIGSGLITPRRKPPGQERSTGDKAVGAKRWISRSQFPSSEAGRTTRVAPAVASSSWRRRWRAIRVTVLPNPMSSARHTPRPSEVIRCSQFKPRS</sequence>
<dbReference type="Pfam" id="PF13613">
    <property type="entry name" value="HTH_Tnp_4"/>
    <property type="match status" value="1"/>
</dbReference>
<evidence type="ECO:0000256" key="2">
    <source>
        <dbReference type="ARBA" id="ARBA00022723"/>
    </source>
</evidence>
<dbReference type="AlphaFoldDB" id="A0A5P2W884"/>
<feature type="domain" description="DDE Tnp4" evidence="4">
    <location>
        <begin position="70"/>
        <end position="169"/>
    </location>
</feature>
<dbReference type="EMBL" id="CP023747">
    <property type="protein sequence ID" value="QEV42160.1"/>
    <property type="molecule type" value="Genomic_DNA"/>
</dbReference>
<evidence type="ECO:0000313" key="6">
    <source>
        <dbReference type="EMBL" id="QEV42160.1"/>
    </source>
</evidence>